<protein>
    <submittedName>
        <fullName evidence="3">Bacteriocin-processing peptidase family protein</fullName>
    </submittedName>
</protein>
<evidence type="ECO:0000256" key="1">
    <source>
        <dbReference type="SAM" id="SignalP"/>
    </source>
</evidence>
<name>A0A5C7WLB9_METME</name>
<evidence type="ECO:0000313" key="4">
    <source>
        <dbReference type="Proteomes" id="UP000321374"/>
    </source>
</evidence>
<dbReference type="Pfam" id="PF13529">
    <property type="entry name" value="Peptidase_C39_2"/>
    <property type="match status" value="1"/>
</dbReference>
<dbReference type="PROSITE" id="PS51257">
    <property type="entry name" value="PROKAR_LIPOPROTEIN"/>
    <property type="match status" value="1"/>
</dbReference>
<accession>A0A5C7WLB9</accession>
<dbReference type="Gene3D" id="1.25.40.10">
    <property type="entry name" value="Tetratricopeptide repeat domain"/>
    <property type="match status" value="1"/>
</dbReference>
<dbReference type="Gene3D" id="3.90.70.10">
    <property type="entry name" value="Cysteine proteinases"/>
    <property type="match status" value="1"/>
</dbReference>
<dbReference type="AlphaFoldDB" id="A0A5C7WLB9"/>
<proteinExistence type="predicted"/>
<dbReference type="InterPro" id="IPR039563">
    <property type="entry name" value="Peptidase_C39_single_dom"/>
</dbReference>
<dbReference type="STRING" id="1122236.GCA_000378225_02448"/>
<reference evidence="3 4" key="1">
    <citation type="submission" date="2018-09" db="EMBL/GenBank/DDBJ databases">
        <title>Metagenome Assembled Genomes from an Advanced Water Purification Facility.</title>
        <authorList>
            <person name="Stamps B.W."/>
            <person name="Spear J.R."/>
        </authorList>
    </citation>
    <scope>NUCLEOTIDE SEQUENCE [LARGE SCALE GENOMIC DNA]</scope>
    <source>
        <strain evidence="3">Bin_42_2</strain>
    </source>
</reference>
<dbReference type="Proteomes" id="UP000321374">
    <property type="component" value="Unassembled WGS sequence"/>
</dbReference>
<dbReference type="SUPFAM" id="SSF48452">
    <property type="entry name" value="TPR-like"/>
    <property type="match status" value="1"/>
</dbReference>
<dbReference type="InterPro" id="IPR039564">
    <property type="entry name" value="Peptidase_C39-like"/>
</dbReference>
<dbReference type="NCBIfam" id="NF033920">
    <property type="entry name" value="C39_PA2778_fam"/>
    <property type="match status" value="1"/>
</dbReference>
<evidence type="ECO:0000313" key="3">
    <source>
        <dbReference type="EMBL" id="TXI37819.1"/>
    </source>
</evidence>
<feature type="chain" id="PRO_5022766820" evidence="1">
    <location>
        <begin position="23"/>
        <end position="315"/>
    </location>
</feature>
<evidence type="ECO:0000259" key="2">
    <source>
        <dbReference type="Pfam" id="PF13529"/>
    </source>
</evidence>
<gene>
    <name evidence="3" type="ORF">E6Q51_02510</name>
</gene>
<organism evidence="3 4">
    <name type="scientific">Methylophilus methylotrophus</name>
    <name type="common">Bacterium W3A1</name>
    <dbReference type="NCBI Taxonomy" id="17"/>
    <lineage>
        <taxon>Bacteria</taxon>
        <taxon>Pseudomonadati</taxon>
        <taxon>Pseudomonadota</taxon>
        <taxon>Betaproteobacteria</taxon>
        <taxon>Nitrosomonadales</taxon>
        <taxon>Methylophilaceae</taxon>
        <taxon>Methylophilus</taxon>
    </lineage>
</organism>
<dbReference type="EMBL" id="SSGG01000042">
    <property type="protein sequence ID" value="TXI37819.1"/>
    <property type="molecule type" value="Genomic_DNA"/>
</dbReference>
<comment type="caution">
    <text evidence="3">The sequence shown here is derived from an EMBL/GenBank/DDBJ whole genome shotgun (WGS) entry which is preliminary data.</text>
</comment>
<keyword evidence="1" id="KW-0732">Signal</keyword>
<sequence length="315" mass="34212">MIKASVLRICILAFFCLLTACAANGVRETTQNTQFPRHAELTSTPFFPQAEYQCGPAALATALTAVDIPVTPDQLTSEVYVPSRQGSLQIEMLAAARRHSALAVQIPPQLEAVIQEVSAGNVVVVMQNLGFSWVPSWHYAVVVGYDLDKELVWLRSGTFERFEMSLNAFQRTWARSGHWAFVALPPGKLPASGSADEVAKALVAYEKNVSATMAKTAYQAAVNKWPDHQVLLMGLGNAAYATNDLPLAAVTFKHMTEVHPDSAAAYNNLATVLLAQQQIAQAEVVAEKGLVIAGNDEKLKLQITQTLSEIRQAKH</sequence>
<dbReference type="InterPro" id="IPR011990">
    <property type="entry name" value="TPR-like_helical_dom_sf"/>
</dbReference>
<dbReference type="CDD" id="cd02549">
    <property type="entry name" value="Peptidase_C39A"/>
    <property type="match status" value="1"/>
</dbReference>
<feature type="signal peptide" evidence="1">
    <location>
        <begin position="1"/>
        <end position="22"/>
    </location>
</feature>
<feature type="domain" description="Peptidase C39-like" evidence="2">
    <location>
        <begin position="45"/>
        <end position="153"/>
    </location>
</feature>